<feature type="transmembrane region" description="Helical" evidence="1">
    <location>
        <begin position="130"/>
        <end position="160"/>
    </location>
</feature>
<evidence type="ECO:0000313" key="4">
    <source>
        <dbReference type="Proteomes" id="UP000643525"/>
    </source>
</evidence>
<organism evidence="3 4">
    <name type="scientific">Nesterenkonia lutea</name>
    <dbReference type="NCBI Taxonomy" id="272919"/>
    <lineage>
        <taxon>Bacteria</taxon>
        <taxon>Bacillati</taxon>
        <taxon>Actinomycetota</taxon>
        <taxon>Actinomycetes</taxon>
        <taxon>Micrococcales</taxon>
        <taxon>Micrococcaceae</taxon>
        <taxon>Nesterenkonia</taxon>
    </lineage>
</organism>
<reference evidence="3 4" key="1">
    <citation type="submission" date="2020-10" db="EMBL/GenBank/DDBJ databases">
        <title>Sequencing the genomes of 1000 actinobacteria strains.</title>
        <authorList>
            <person name="Klenk H.-P."/>
        </authorList>
    </citation>
    <scope>NUCLEOTIDE SEQUENCE [LARGE SCALE GENOMIC DNA]</scope>
    <source>
        <strain evidence="3 4">DSM 15666</strain>
    </source>
</reference>
<feature type="transmembrane region" description="Helical" evidence="1">
    <location>
        <begin position="96"/>
        <end position="118"/>
    </location>
</feature>
<keyword evidence="1" id="KW-0812">Transmembrane</keyword>
<keyword evidence="1" id="KW-1133">Transmembrane helix</keyword>
<gene>
    <name evidence="3" type="ORF">H4W27_000093</name>
</gene>
<protein>
    <submittedName>
        <fullName evidence="3">CBS-domain-containing membrane protein</fullName>
    </submittedName>
</protein>
<dbReference type="RefSeq" id="WP_192594195.1">
    <property type="nucleotide sequence ID" value="NZ_BAAALJ010000022.1"/>
</dbReference>
<keyword evidence="4" id="KW-1185">Reference proteome</keyword>
<dbReference type="Proteomes" id="UP000643525">
    <property type="component" value="Unassembled WGS sequence"/>
</dbReference>
<proteinExistence type="predicted"/>
<dbReference type="EMBL" id="JADBED010000001">
    <property type="protein sequence ID" value="MBE1522975.1"/>
    <property type="molecule type" value="Genomic_DNA"/>
</dbReference>
<name>A0ABR9JB17_9MICC</name>
<accession>A0ABR9JB17</accession>
<feature type="domain" description="HPP transmembrane region" evidence="2">
    <location>
        <begin position="11"/>
        <end position="164"/>
    </location>
</feature>
<dbReference type="InterPro" id="IPR058581">
    <property type="entry name" value="TM_HPP"/>
</dbReference>
<feature type="transmembrane region" description="Helical" evidence="1">
    <location>
        <begin position="66"/>
        <end position="84"/>
    </location>
</feature>
<keyword evidence="1" id="KW-0472">Membrane</keyword>
<dbReference type="Pfam" id="PF04982">
    <property type="entry name" value="TM_HPP"/>
    <property type="match status" value="1"/>
</dbReference>
<sequence>MQKRRSSRSQLRPGLYAGTLSLVVLAAAGTVALILHQPWLFPSLGPTVMLFFESPSQKASRPSNSLVGHGVGLLAGIAMLYLFGLQDEPSAAAAGLTWMHLFSGALSVALTTLVLTLAKTPHPPAGATTLIVSLGILTGPAAWVSMAGAIVLITLLGWGLNRIFGVRPARHADQSSTD</sequence>
<evidence type="ECO:0000256" key="1">
    <source>
        <dbReference type="SAM" id="Phobius"/>
    </source>
</evidence>
<evidence type="ECO:0000259" key="2">
    <source>
        <dbReference type="Pfam" id="PF04982"/>
    </source>
</evidence>
<feature type="transmembrane region" description="Helical" evidence="1">
    <location>
        <begin position="14"/>
        <end position="35"/>
    </location>
</feature>
<comment type="caution">
    <text evidence="3">The sequence shown here is derived from an EMBL/GenBank/DDBJ whole genome shotgun (WGS) entry which is preliminary data.</text>
</comment>
<evidence type="ECO:0000313" key="3">
    <source>
        <dbReference type="EMBL" id="MBE1522975.1"/>
    </source>
</evidence>